<evidence type="ECO:0000259" key="1">
    <source>
        <dbReference type="Pfam" id="PF00534"/>
    </source>
</evidence>
<accession>A0A928VXP5</accession>
<proteinExistence type="predicted"/>
<feature type="domain" description="Glycosyltransferase subfamily 4-like N-terminal" evidence="2">
    <location>
        <begin position="16"/>
        <end position="182"/>
    </location>
</feature>
<evidence type="ECO:0000259" key="2">
    <source>
        <dbReference type="Pfam" id="PF13439"/>
    </source>
</evidence>
<sequence length="383" mass="43047">MKILLTIHYKFDRNAGAAGATWQLGQAYQKLGHEVYYYSTDNLPRQLPEISKRILFPGFVTAQIANLCRKHKIDTIDASTGDAWIWGKIRHHSKNKFPLLVTRSHGLEHIKDLGIRESARDGDLQLDWKYPLYRGSFHLLEVETSLRCADLFLSLNKTESEYAIQALNVNPQRVHLVKNGIPETFLNLPFEPIAAAEDAKIGIAIIGTYIPRKGIQYSAPALNAILARYPQVKVSFLGTVHPEAKVYADFDRVVRDRVQVVPRYTHDMLPTLLKDHQIKLLSSISEGFPMSLVEAMACGLAPITTATPGPTEIVCDGHNGIVVPARDSQAIEQALERLITDRSYLEQLRLNAYSTAQSYSWQNIAKDTLSLYESTRSITHEIS</sequence>
<evidence type="ECO:0000313" key="4">
    <source>
        <dbReference type="Proteomes" id="UP000621799"/>
    </source>
</evidence>
<dbReference type="InterPro" id="IPR028098">
    <property type="entry name" value="Glyco_trans_4-like_N"/>
</dbReference>
<dbReference type="Pfam" id="PF00534">
    <property type="entry name" value="Glycos_transf_1"/>
    <property type="match status" value="1"/>
</dbReference>
<dbReference type="Pfam" id="PF13439">
    <property type="entry name" value="Glyco_transf_4"/>
    <property type="match status" value="1"/>
</dbReference>
<gene>
    <name evidence="3" type="ORF">IQ235_02090</name>
</gene>
<organism evidence="3 4">
    <name type="scientific">Zarconia navalis LEGE 11467</name>
    <dbReference type="NCBI Taxonomy" id="1828826"/>
    <lineage>
        <taxon>Bacteria</taxon>
        <taxon>Bacillati</taxon>
        <taxon>Cyanobacteriota</taxon>
        <taxon>Cyanophyceae</taxon>
        <taxon>Oscillatoriophycideae</taxon>
        <taxon>Oscillatoriales</taxon>
        <taxon>Oscillatoriales incertae sedis</taxon>
        <taxon>Zarconia</taxon>
        <taxon>Zarconia navalis</taxon>
    </lineage>
</organism>
<dbReference type="GO" id="GO:0016757">
    <property type="term" value="F:glycosyltransferase activity"/>
    <property type="evidence" value="ECO:0007669"/>
    <property type="project" value="InterPro"/>
</dbReference>
<dbReference type="RefSeq" id="WP_264319846.1">
    <property type="nucleotide sequence ID" value="NZ_JADEXN010000018.1"/>
</dbReference>
<dbReference type="EMBL" id="JADEXN010000018">
    <property type="protein sequence ID" value="MBE9039585.1"/>
    <property type="molecule type" value="Genomic_DNA"/>
</dbReference>
<keyword evidence="4" id="KW-1185">Reference proteome</keyword>
<dbReference type="InterPro" id="IPR001296">
    <property type="entry name" value="Glyco_trans_1"/>
</dbReference>
<dbReference type="CDD" id="cd03801">
    <property type="entry name" value="GT4_PimA-like"/>
    <property type="match status" value="1"/>
</dbReference>
<name>A0A928VXP5_9CYAN</name>
<dbReference type="PANTHER" id="PTHR12526:SF637">
    <property type="entry name" value="GLYCOSYLTRANSFERASE EPSF-RELATED"/>
    <property type="match status" value="1"/>
</dbReference>
<dbReference type="AlphaFoldDB" id="A0A928VXP5"/>
<feature type="domain" description="Glycosyl transferase family 1" evidence="1">
    <location>
        <begin position="200"/>
        <end position="353"/>
    </location>
</feature>
<dbReference type="Proteomes" id="UP000621799">
    <property type="component" value="Unassembled WGS sequence"/>
</dbReference>
<evidence type="ECO:0000313" key="3">
    <source>
        <dbReference type="EMBL" id="MBE9039585.1"/>
    </source>
</evidence>
<comment type="caution">
    <text evidence="3">The sequence shown here is derived from an EMBL/GenBank/DDBJ whole genome shotgun (WGS) entry which is preliminary data.</text>
</comment>
<protein>
    <submittedName>
        <fullName evidence="3">Glycosyltransferase family 4 protein</fullName>
    </submittedName>
</protein>
<dbReference type="SUPFAM" id="SSF53756">
    <property type="entry name" value="UDP-Glycosyltransferase/glycogen phosphorylase"/>
    <property type="match status" value="1"/>
</dbReference>
<dbReference type="Gene3D" id="3.40.50.2000">
    <property type="entry name" value="Glycogen Phosphorylase B"/>
    <property type="match status" value="2"/>
</dbReference>
<reference evidence="3" key="1">
    <citation type="submission" date="2020-10" db="EMBL/GenBank/DDBJ databases">
        <authorList>
            <person name="Castelo-Branco R."/>
            <person name="Eusebio N."/>
            <person name="Adriana R."/>
            <person name="Vieira A."/>
            <person name="Brugerolle De Fraissinette N."/>
            <person name="Rezende De Castro R."/>
            <person name="Schneider M.P."/>
            <person name="Vasconcelos V."/>
            <person name="Leao P.N."/>
        </authorList>
    </citation>
    <scope>NUCLEOTIDE SEQUENCE</scope>
    <source>
        <strain evidence="3">LEGE 11467</strain>
    </source>
</reference>
<dbReference type="PANTHER" id="PTHR12526">
    <property type="entry name" value="GLYCOSYLTRANSFERASE"/>
    <property type="match status" value="1"/>
</dbReference>